<dbReference type="GO" id="GO:0016286">
    <property type="term" value="F:small conductance calcium-activated potassium channel activity"/>
    <property type="evidence" value="ECO:0007669"/>
    <property type="project" value="InterPro"/>
</dbReference>
<dbReference type="Pfam" id="PF02888">
    <property type="entry name" value="CaMBD"/>
    <property type="match status" value="1"/>
</dbReference>
<evidence type="ECO:0000256" key="7">
    <source>
        <dbReference type="ARBA" id="ARBA00023303"/>
    </source>
</evidence>
<dbReference type="Proteomes" id="UP000285301">
    <property type="component" value="Unassembled WGS sequence"/>
</dbReference>
<dbReference type="InterPro" id="IPR015449">
    <property type="entry name" value="K_chnl_Ca-activ_SK"/>
</dbReference>
<dbReference type="EMBL" id="NCKU01008121">
    <property type="protein sequence ID" value="RWS02127.1"/>
    <property type="molecule type" value="Genomic_DNA"/>
</dbReference>
<evidence type="ECO:0000256" key="3">
    <source>
        <dbReference type="ARBA" id="ARBA00022692"/>
    </source>
</evidence>
<dbReference type="PANTHER" id="PTHR10153">
    <property type="entry name" value="SMALL CONDUCTANCE CALCIUM-ACTIVATED POTASSIUM CHANNEL"/>
    <property type="match status" value="1"/>
</dbReference>
<sequence>MNWDEVFGGFLYDLRNEFLFNLNSSFMIRSAKENSFYESWLPSATDLRLKNAAANVLRETWLIYKHTKLVKKVNASKIRTHQRKFLLAIYRLCHYQIFLIFTKQNKKLYLK</sequence>
<dbReference type="InterPro" id="IPR036122">
    <property type="entry name" value="CaM-bd_dom_sf"/>
</dbReference>
<evidence type="ECO:0000313" key="10">
    <source>
        <dbReference type="Proteomes" id="UP000285301"/>
    </source>
</evidence>
<evidence type="ECO:0000256" key="5">
    <source>
        <dbReference type="ARBA" id="ARBA00023065"/>
    </source>
</evidence>
<keyword evidence="4" id="KW-1133">Transmembrane helix</keyword>
<accession>A0A443QGJ6</accession>
<dbReference type="OrthoDB" id="73653at2759"/>
<dbReference type="GO" id="GO:0016020">
    <property type="term" value="C:membrane"/>
    <property type="evidence" value="ECO:0007669"/>
    <property type="project" value="UniProtKB-SubCell"/>
</dbReference>
<reference evidence="9 10" key="1">
    <citation type="journal article" date="2018" name="Gigascience">
        <title>Genomes of trombidid mites reveal novel predicted allergens and laterally-transferred genes associated with secondary metabolism.</title>
        <authorList>
            <person name="Dong X."/>
            <person name="Chaisiri K."/>
            <person name="Xia D."/>
            <person name="Armstrong S.D."/>
            <person name="Fang Y."/>
            <person name="Donnelly M.J."/>
            <person name="Kadowaki T."/>
            <person name="McGarry J.W."/>
            <person name="Darby A.C."/>
            <person name="Makepeace B.L."/>
        </authorList>
    </citation>
    <scope>NUCLEOTIDE SEQUENCE [LARGE SCALE GENOMIC DNA]</scope>
    <source>
        <strain evidence="9">UoL-WK</strain>
    </source>
</reference>
<dbReference type="SMART" id="SM01053">
    <property type="entry name" value="CaMBD"/>
    <property type="match status" value="1"/>
</dbReference>
<dbReference type="Gene3D" id="1.10.287.70">
    <property type="match status" value="1"/>
</dbReference>
<evidence type="ECO:0000256" key="1">
    <source>
        <dbReference type="ARBA" id="ARBA00004141"/>
    </source>
</evidence>
<keyword evidence="5" id="KW-0406">Ion transport</keyword>
<evidence type="ECO:0000313" key="9">
    <source>
        <dbReference type="EMBL" id="RWS02127.1"/>
    </source>
</evidence>
<keyword evidence="3" id="KW-0812">Transmembrane</keyword>
<evidence type="ECO:0000256" key="2">
    <source>
        <dbReference type="ARBA" id="ARBA00022448"/>
    </source>
</evidence>
<dbReference type="InterPro" id="IPR004178">
    <property type="entry name" value="CaM-bd_dom"/>
</dbReference>
<dbReference type="AlphaFoldDB" id="A0A443QGJ6"/>
<comment type="subcellular location">
    <subcellularLocation>
        <location evidence="1">Membrane</location>
        <topology evidence="1">Multi-pass membrane protein</topology>
    </subcellularLocation>
</comment>
<evidence type="ECO:0000256" key="4">
    <source>
        <dbReference type="ARBA" id="ARBA00022989"/>
    </source>
</evidence>
<name>A0A443QGJ6_9ACAR</name>
<dbReference type="GO" id="GO:0005516">
    <property type="term" value="F:calmodulin binding"/>
    <property type="evidence" value="ECO:0007669"/>
    <property type="project" value="InterPro"/>
</dbReference>
<keyword evidence="7" id="KW-0407">Ion channel</keyword>
<organism evidence="9 10">
    <name type="scientific">Dinothrombium tinctorium</name>
    <dbReference type="NCBI Taxonomy" id="1965070"/>
    <lineage>
        <taxon>Eukaryota</taxon>
        <taxon>Metazoa</taxon>
        <taxon>Ecdysozoa</taxon>
        <taxon>Arthropoda</taxon>
        <taxon>Chelicerata</taxon>
        <taxon>Arachnida</taxon>
        <taxon>Acari</taxon>
        <taxon>Acariformes</taxon>
        <taxon>Trombidiformes</taxon>
        <taxon>Prostigmata</taxon>
        <taxon>Anystina</taxon>
        <taxon>Parasitengona</taxon>
        <taxon>Trombidioidea</taxon>
        <taxon>Trombidiidae</taxon>
        <taxon>Dinothrombium</taxon>
    </lineage>
</organism>
<keyword evidence="2" id="KW-0813">Transport</keyword>
<feature type="domain" description="Calmodulin-binding" evidence="8">
    <location>
        <begin position="48"/>
        <end position="106"/>
    </location>
</feature>
<evidence type="ECO:0000259" key="8">
    <source>
        <dbReference type="SMART" id="SM01053"/>
    </source>
</evidence>
<keyword evidence="10" id="KW-1185">Reference proteome</keyword>
<proteinExistence type="predicted"/>
<dbReference type="SUPFAM" id="SSF81327">
    <property type="entry name" value="Small-conductance potassium channel"/>
    <property type="match status" value="1"/>
</dbReference>
<protein>
    <recommendedName>
        <fullName evidence="8">Calmodulin-binding domain-containing protein</fullName>
    </recommendedName>
</protein>
<comment type="caution">
    <text evidence="9">The sequence shown here is derived from an EMBL/GenBank/DDBJ whole genome shotgun (WGS) entry which is preliminary data.</text>
</comment>
<dbReference type="STRING" id="1965070.A0A443QGJ6"/>
<keyword evidence="6" id="KW-0472">Membrane</keyword>
<gene>
    <name evidence="9" type="ORF">B4U79_18522</name>
</gene>
<evidence type="ECO:0000256" key="6">
    <source>
        <dbReference type="ARBA" id="ARBA00023136"/>
    </source>
</evidence>